<dbReference type="EMBL" id="JAGQKZ010000012">
    <property type="protein sequence ID" value="MCA9391979.1"/>
    <property type="molecule type" value="Genomic_DNA"/>
</dbReference>
<dbReference type="InterPro" id="IPR004260">
    <property type="entry name" value="Pyr-dimer_DNA_glycosylase"/>
</dbReference>
<evidence type="ECO:0000313" key="1">
    <source>
        <dbReference type="EMBL" id="MCA9391979.1"/>
    </source>
</evidence>
<accession>A0A955LKP8</accession>
<dbReference type="AlphaFoldDB" id="A0A955LKP8"/>
<gene>
    <name evidence="1" type="ORF">KC614_02130</name>
</gene>
<reference evidence="1" key="2">
    <citation type="journal article" date="2021" name="Microbiome">
        <title>Successional dynamics and alternative stable states in a saline activated sludge microbial community over 9 years.</title>
        <authorList>
            <person name="Wang Y."/>
            <person name="Ye J."/>
            <person name="Ju F."/>
            <person name="Liu L."/>
            <person name="Boyd J.A."/>
            <person name="Deng Y."/>
            <person name="Parks D.H."/>
            <person name="Jiang X."/>
            <person name="Yin X."/>
            <person name="Woodcroft B.J."/>
            <person name="Tyson G.W."/>
            <person name="Hugenholtz P."/>
            <person name="Polz M.F."/>
            <person name="Zhang T."/>
        </authorList>
    </citation>
    <scope>NUCLEOTIDE SEQUENCE</scope>
    <source>
        <strain evidence="1">HKST-UBA03</strain>
    </source>
</reference>
<reference evidence="1" key="1">
    <citation type="submission" date="2020-04" db="EMBL/GenBank/DDBJ databases">
        <authorList>
            <person name="Zhang T."/>
        </authorList>
    </citation>
    <scope>NUCLEOTIDE SEQUENCE</scope>
    <source>
        <strain evidence="1">HKST-UBA03</strain>
    </source>
</reference>
<sequence length="143" mass="16678">MRLWSIHPQYLDTKGLVAVWREGLLAKAVLEGKTKGYTNHPQLIRFQQNDSPLLAINQYLHAIVDEADARGYNFDRTKLRNTVDVNELTVTVGQLNYELEHLRKKLTLRAPHELERIVKVETITPHPLFRIIEGDVEEWEKLK</sequence>
<name>A0A955LKP8_UNCKA</name>
<dbReference type="Pfam" id="PF03013">
    <property type="entry name" value="Pyr_excise"/>
    <property type="match status" value="1"/>
</dbReference>
<protein>
    <submittedName>
        <fullName evidence="1">DNA lyase</fullName>
    </submittedName>
</protein>
<proteinExistence type="predicted"/>
<evidence type="ECO:0000313" key="2">
    <source>
        <dbReference type="Proteomes" id="UP000751518"/>
    </source>
</evidence>
<keyword evidence="1" id="KW-0456">Lyase</keyword>
<organism evidence="1 2">
    <name type="scientific">candidate division WWE3 bacterium</name>
    <dbReference type="NCBI Taxonomy" id="2053526"/>
    <lineage>
        <taxon>Bacteria</taxon>
        <taxon>Katanobacteria</taxon>
    </lineage>
</organism>
<dbReference type="GO" id="GO:0016829">
    <property type="term" value="F:lyase activity"/>
    <property type="evidence" value="ECO:0007669"/>
    <property type="project" value="UniProtKB-KW"/>
</dbReference>
<comment type="caution">
    <text evidence="1">The sequence shown here is derived from an EMBL/GenBank/DDBJ whole genome shotgun (WGS) entry which is preliminary data.</text>
</comment>
<dbReference type="Proteomes" id="UP000751518">
    <property type="component" value="Unassembled WGS sequence"/>
</dbReference>